<dbReference type="AlphaFoldDB" id="A2E6N3"/>
<dbReference type="SMART" id="SM01308">
    <property type="entry name" value="RICTOR_N"/>
    <property type="match status" value="1"/>
</dbReference>
<dbReference type="InterPro" id="IPR016024">
    <property type="entry name" value="ARM-type_fold"/>
</dbReference>
<dbReference type="Pfam" id="PF14668">
    <property type="entry name" value="RICTOR_V"/>
    <property type="match status" value="1"/>
</dbReference>
<dbReference type="InterPro" id="IPR028267">
    <property type="entry name" value="Pianissimo_N"/>
</dbReference>
<dbReference type="InterPro" id="IPR003128">
    <property type="entry name" value="Villin_headpiece"/>
</dbReference>
<accession>A2E6N3</accession>
<proteinExistence type="inferred from homology"/>
<dbReference type="SMART" id="SM01303">
    <property type="entry name" value="RasGEF_N_2"/>
    <property type="match status" value="1"/>
</dbReference>
<name>A2E6N3_TRIV3</name>
<evidence type="ECO:0000259" key="3">
    <source>
        <dbReference type="SMART" id="SM01308"/>
    </source>
</evidence>
<dbReference type="VEuPathDB" id="TrichDB:TVAG_488400"/>
<dbReference type="PANTHER" id="PTHR13298:SF11">
    <property type="entry name" value="RAPAMYCIN-INSENSITIVE COMPANION OF MTOR"/>
    <property type="match status" value="1"/>
</dbReference>
<dbReference type="InterPro" id="IPR029452">
    <property type="entry name" value="RICTOR_V"/>
</dbReference>
<dbReference type="GO" id="GO:0007010">
    <property type="term" value="P:cytoskeleton organization"/>
    <property type="evidence" value="ECO:0007669"/>
    <property type="project" value="InterPro"/>
</dbReference>
<evidence type="ECO:0000313" key="5">
    <source>
        <dbReference type="EMBL" id="EAY11738.1"/>
    </source>
</evidence>
<feature type="domain" description="Rapamycin-insensitive companion of mTOR" evidence="4">
    <location>
        <begin position="702"/>
        <end position="774"/>
    </location>
</feature>
<gene>
    <name evidence="5" type="ORF">TVAG_488400</name>
</gene>
<dbReference type="SUPFAM" id="SSF47050">
    <property type="entry name" value="VHP, Villin headpiece domain"/>
    <property type="match status" value="1"/>
</dbReference>
<reference evidence="5" key="2">
    <citation type="journal article" date="2007" name="Science">
        <title>Draft genome sequence of the sexually transmitted pathogen Trichomonas vaginalis.</title>
        <authorList>
            <person name="Carlton J.M."/>
            <person name="Hirt R.P."/>
            <person name="Silva J.C."/>
            <person name="Delcher A.L."/>
            <person name="Schatz M."/>
            <person name="Zhao Q."/>
            <person name="Wortman J.R."/>
            <person name="Bidwell S.L."/>
            <person name="Alsmark U.C.M."/>
            <person name="Besteiro S."/>
            <person name="Sicheritz-Ponten T."/>
            <person name="Noel C.J."/>
            <person name="Dacks J.B."/>
            <person name="Foster P.G."/>
            <person name="Simillion C."/>
            <person name="Van de Peer Y."/>
            <person name="Miranda-Saavedra D."/>
            <person name="Barton G.J."/>
            <person name="Westrop G.D."/>
            <person name="Mueller S."/>
            <person name="Dessi D."/>
            <person name="Fiori P.L."/>
            <person name="Ren Q."/>
            <person name="Paulsen I."/>
            <person name="Zhang H."/>
            <person name="Bastida-Corcuera F.D."/>
            <person name="Simoes-Barbosa A."/>
            <person name="Brown M.T."/>
            <person name="Hayes R.D."/>
            <person name="Mukherjee M."/>
            <person name="Okumura C.Y."/>
            <person name="Schneider R."/>
            <person name="Smith A.J."/>
            <person name="Vanacova S."/>
            <person name="Villalvazo M."/>
            <person name="Haas B.J."/>
            <person name="Pertea M."/>
            <person name="Feldblyum T.V."/>
            <person name="Utterback T.R."/>
            <person name="Shu C.L."/>
            <person name="Osoegawa K."/>
            <person name="de Jong P.J."/>
            <person name="Hrdy I."/>
            <person name="Horvathova L."/>
            <person name="Zubacova Z."/>
            <person name="Dolezal P."/>
            <person name="Malik S.B."/>
            <person name="Logsdon J.M. Jr."/>
            <person name="Henze K."/>
            <person name="Gupta A."/>
            <person name="Wang C.C."/>
            <person name="Dunne R.L."/>
            <person name="Upcroft J.A."/>
            <person name="Upcroft P."/>
            <person name="White O."/>
            <person name="Salzberg S.L."/>
            <person name="Tang P."/>
            <person name="Chiu C.-H."/>
            <person name="Lee Y.-S."/>
            <person name="Embley T.M."/>
            <person name="Coombs G.H."/>
            <person name="Mottram J.C."/>
            <person name="Tachezy J."/>
            <person name="Fraser-Liggett C.M."/>
            <person name="Johnson P.J."/>
        </authorList>
    </citation>
    <scope>NUCLEOTIDE SEQUENCE [LARGE SCALE GENOMIC DNA]</scope>
    <source>
        <strain evidence="5">G3</strain>
    </source>
</reference>
<dbReference type="InterPro" id="IPR028268">
    <property type="entry name" value="Pianissimo_fam"/>
</dbReference>
<feature type="domain" description="HP" evidence="2">
    <location>
        <begin position="934"/>
        <end position="967"/>
    </location>
</feature>
<evidence type="ECO:0000256" key="1">
    <source>
        <dbReference type="ARBA" id="ARBA00008878"/>
    </source>
</evidence>
<dbReference type="GO" id="GO:0003779">
    <property type="term" value="F:actin binding"/>
    <property type="evidence" value="ECO:0007669"/>
    <property type="project" value="InterPro"/>
</dbReference>
<dbReference type="GO" id="GO:0038203">
    <property type="term" value="P:TORC2 signaling"/>
    <property type="evidence" value="ECO:0000318"/>
    <property type="project" value="GO_Central"/>
</dbReference>
<feature type="domain" description="Rapamycin-insensitive companion of mTOR N-terminal" evidence="3">
    <location>
        <begin position="23"/>
        <end position="320"/>
    </location>
</feature>
<dbReference type="KEGG" id="tva:4769696"/>
<dbReference type="Gene3D" id="1.10.950.10">
    <property type="entry name" value="Villin headpiece domain"/>
    <property type="match status" value="1"/>
</dbReference>
<evidence type="ECO:0000259" key="4">
    <source>
        <dbReference type="SMART" id="SM01310"/>
    </source>
</evidence>
<dbReference type="STRING" id="5722.A2E6N3"/>
<dbReference type="InParanoid" id="A2E6N3"/>
<reference evidence="5" key="1">
    <citation type="submission" date="2006-10" db="EMBL/GenBank/DDBJ databases">
        <authorList>
            <person name="Amadeo P."/>
            <person name="Zhao Q."/>
            <person name="Wortman J."/>
            <person name="Fraser-Liggett C."/>
            <person name="Carlton J."/>
        </authorList>
    </citation>
    <scope>NUCLEOTIDE SEQUENCE</scope>
    <source>
        <strain evidence="5">G3</strain>
    </source>
</reference>
<dbReference type="Proteomes" id="UP000001542">
    <property type="component" value="Unassembled WGS sequence"/>
</dbReference>
<sequence>MELDLPAILRSAYDLKLPAADLSDVLTALVEDSENFSLPEGELDYVAALLHNFYSLNSLAIKADVLKIFLSIEMSRSDLIVEKYHVDIIIAESIARPRPDPPPKVDTEKAAAFSYIYYLLNYHNLIPRTVLTAIISLVQQPDKFYESLAIAYLCDAILSIDMTDTFPEIFPLIINYIQEKQSPAVCSLITYGLENRFSVISDPNTLRALITPYAYIVDNNFPPHAADSLLAILRTWPGLLIFGIRNKGIKELIQCFEHSPPRVSSIISSLIKPCIQAPSLISGFCGTLIYIIQNSELPNIIHLYTQTHNDVKRLGNNLRMILKNDFATNGKFAIARAYDYSNSTTFAEDIASIVPVVVSQNPNVWDWQLIKNFLTYVIPYSSNETLNVPKQFYTNILEYFGSNFLTLTHQKVLTVAPVMMSLIRYLIKFQWGTDILDQDKTFTRIIRAALLKVASPKAIEFISPIWSIIDMFAFLLSNKSGVGILSRSGYLDEILAFGNDLSHQYNFEMFCSKITFTDEASLTIPVFSNILLKASRQFHQIALNILKKKREQTEDYATNVFQKLIIPYAFTLNQLGQEDKLADVIHFICDIVSADKTALSFCANTEGLHPIFSKRFRSLYPYILSHENALKYLNLEEEIEWWIGEGKSFVESYDAAYDFAFSGKEYTYPVHLFGELAQTRKGCGAISGFIEKVFNQILSEDIVEIRSAILAIGYFASSPYANAYISSSNIVKRLIESILPTPSPILLGTLIASLSMFQRTQDFITTLESLNWKVFYFSNQSCVIPNDFDEVLVLDSPVKKNIQHVPNIPGKEKICNLIKGLSNTVVGQDTIDLIQEYEPKSDFKTPNVHVFVGKVLGEYAFSIDRREIVEKIVSGSSLMELPANRISAKRLAMGAAIAASCKVTFTAISQYKVPNIPHAQISKKAPQLLYPEVYLSDDDFQNVLGTSRTSFYFMPAAQQTKLRQKIFDSPP</sequence>
<dbReference type="SMR" id="A2E6N3"/>
<dbReference type="PANTHER" id="PTHR13298">
    <property type="entry name" value="CYTOSOLIC REGULATOR PIANISSIMO"/>
    <property type="match status" value="1"/>
</dbReference>
<evidence type="ECO:0000313" key="6">
    <source>
        <dbReference type="Proteomes" id="UP000001542"/>
    </source>
</evidence>
<evidence type="ECO:0000259" key="2">
    <source>
        <dbReference type="SMART" id="SM00153"/>
    </source>
</evidence>
<dbReference type="OrthoDB" id="271111at2759"/>
<dbReference type="EMBL" id="DS113314">
    <property type="protein sequence ID" value="EAY11738.1"/>
    <property type="molecule type" value="Genomic_DNA"/>
</dbReference>
<dbReference type="RefSeq" id="XP_001323961.1">
    <property type="nucleotide sequence ID" value="XM_001323926.1"/>
</dbReference>
<dbReference type="SMART" id="SM01310">
    <property type="entry name" value="RICTOR_V"/>
    <property type="match status" value="1"/>
</dbReference>
<dbReference type="SUPFAM" id="SSF48371">
    <property type="entry name" value="ARM repeat"/>
    <property type="match status" value="1"/>
</dbReference>
<organism evidence="5 6">
    <name type="scientific">Trichomonas vaginalis (strain ATCC PRA-98 / G3)</name>
    <dbReference type="NCBI Taxonomy" id="412133"/>
    <lineage>
        <taxon>Eukaryota</taxon>
        <taxon>Metamonada</taxon>
        <taxon>Parabasalia</taxon>
        <taxon>Trichomonadida</taxon>
        <taxon>Trichomonadidae</taxon>
        <taxon>Trichomonas</taxon>
    </lineage>
</organism>
<comment type="similarity">
    <text evidence="1">Belongs to the RICTOR family.</text>
</comment>
<keyword evidence="6" id="KW-1185">Reference proteome</keyword>
<dbReference type="SMART" id="SM00153">
    <property type="entry name" value="VHP"/>
    <property type="match status" value="1"/>
</dbReference>
<dbReference type="VEuPathDB" id="TrichDB:TVAGG3_0817590"/>
<dbReference type="Pfam" id="PF14664">
    <property type="entry name" value="RICTOR_N"/>
    <property type="match status" value="1"/>
</dbReference>
<dbReference type="Pfam" id="PF02209">
    <property type="entry name" value="VHP"/>
    <property type="match status" value="1"/>
</dbReference>
<dbReference type="GO" id="GO:0031932">
    <property type="term" value="C:TORC2 complex"/>
    <property type="evidence" value="ECO:0000318"/>
    <property type="project" value="GO_Central"/>
</dbReference>
<protein>
    <submittedName>
        <fullName evidence="5">Uncharacterized protein</fullName>
    </submittedName>
</protein>
<dbReference type="InterPro" id="IPR036886">
    <property type="entry name" value="Villin_headpiece_dom_sf"/>
</dbReference>